<keyword evidence="2" id="KW-1133">Transmembrane helix</keyword>
<gene>
    <name evidence="3" type="ORF">BBEV_1219</name>
</gene>
<organism evidence="3 4">
    <name type="scientific">Salisediminibacterium beveridgei</name>
    <dbReference type="NCBI Taxonomy" id="632773"/>
    <lineage>
        <taxon>Bacteria</taxon>
        <taxon>Bacillati</taxon>
        <taxon>Bacillota</taxon>
        <taxon>Bacilli</taxon>
        <taxon>Bacillales</taxon>
        <taxon>Bacillaceae</taxon>
        <taxon>Salisediminibacterium</taxon>
    </lineage>
</organism>
<feature type="compositionally biased region" description="Basic and acidic residues" evidence="1">
    <location>
        <begin position="77"/>
        <end position="91"/>
    </location>
</feature>
<name>A0A1D7QUB4_9BACI</name>
<keyword evidence="2" id="KW-0472">Membrane</keyword>
<evidence type="ECO:0000313" key="4">
    <source>
        <dbReference type="Proteomes" id="UP000094463"/>
    </source>
</evidence>
<feature type="region of interest" description="Disordered" evidence="1">
    <location>
        <begin position="30"/>
        <end position="129"/>
    </location>
</feature>
<feature type="compositionally biased region" description="Polar residues" evidence="1">
    <location>
        <begin position="92"/>
        <end position="104"/>
    </location>
</feature>
<dbReference type="AlphaFoldDB" id="A0A1D7QUB4"/>
<keyword evidence="4" id="KW-1185">Reference proteome</keyword>
<sequence length="175" mass="20357">MAGIITLLFESPLLLFFLIAAILSFFQSKGKEQRKQNERQPKREETEVDEIDWRDIFRQEETTEQKAPKQEPVPPRYDADDRRTDSEKAKDSGTQMSDKWQQQYRELEKKKRQAAKSASKVSDSPIEMGEIARTKKPKIALDFSQVSRDEAVKGVIWAEILGKPISMRKDKSIRR</sequence>
<evidence type="ECO:0000313" key="3">
    <source>
        <dbReference type="EMBL" id="AOM82587.1"/>
    </source>
</evidence>
<keyword evidence="2" id="KW-0812">Transmembrane</keyword>
<dbReference type="STRING" id="632773.BBEV_1219"/>
<protein>
    <submittedName>
        <fullName evidence="3">Uncharacterized protein</fullName>
    </submittedName>
</protein>
<reference evidence="3 4" key="1">
    <citation type="submission" date="2015-08" db="EMBL/GenBank/DDBJ databases">
        <title>The complete genome sequence of Bacillus beveridgei MLTeJB.</title>
        <authorList>
            <person name="Hanson T.E."/>
            <person name="Mesa C."/>
            <person name="Basesman S.M."/>
            <person name="Oremland R.S."/>
        </authorList>
    </citation>
    <scope>NUCLEOTIDE SEQUENCE [LARGE SCALE GENOMIC DNA]</scope>
    <source>
        <strain evidence="3 4">MLTeJB</strain>
    </source>
</reference>
<dbReference type="Proteomes" id="UP000094463">
    <property type="component" value="Chromosome"/>
</dbReference>
<dbReference type="KEGG" id="bbev:BBEV_1219"/>
<proteinExistence type="predicted"/>
<dbReference type="EMBL" id="CP012502">
    <property type="protein sequence ID" value="AOM82587.1"/>
    <property type="molecule type" value="Genomic_DNA"/>
</dbReference>
<feature type="transmembrane region" description="Helical" evidence="2">
    <location>
        <begin position="6"/>
        <end position="26"/>
    </location>
</feature>
<accession>A0A1D7QUB4</accession>
<evidence type="ECO:0000256" key="2">
    <source>
        <dbReference type="SAM" id="Phobius"/>
    </source>
</evidence>
<dbReference type="OrthoDB" id="2967741at2"/>
<dbReference type="RefSeq" id="WP_069364659.1">
    <property type="nucleotide sequence ID" value="NZ_CP012502.1"/>
</dbReference>
<evidence type="ECO:0000256" key="1">
    <source>
        <dbReference type="SAM" id="MobiDB-lite"/>
    </source>
</evidence>
<feature type="compositionally biased region" description="Basic and acidic residues" evidence="1">
    <location>
        <begin position="30"/>
        <end position="69"/>
    </location>
</feature>